<keyword evidence="9" id="KW-1185">Reference proteome</keyword>
<dbReference type="PANTHER" id="PTHR43785:SF12">
    <property type="entry name" value="TYPE-1 GLUTAMINE SYNTHETASE 2"/>
    <property type="match status" value="1"/>
</dbReference>
<comment type="similarity">
    <text evidence="1 5 6">Belongs to the glutamine synthetase family.</text>
</comment>
<reference evidence="8 9" key="1">
    <citation type="submission" date="2020-07" db="EMBL/GenBank/DDBJ databases">
        <title>Taxonomic revisions and descriptions of new bacterial species based on genomic comparisons in the high-G+C-content subgroup of the family Alcaligenaceae.</title>
        <authorList>
            <person name="Szabo A."/>
            <person name="Felfoldi T."/>
        </authorList>
    </citation>
    <scope>NUCLEOTIDE SEQUENCE [LARGE SCALE GENOMIC DNA]</scope>
    <source>
        <strain evidence="8 9">DSM 25264</strain>
    </source>
</reference>
<dbReference type="Gene3D" id="3.30.590.10">
    <property type="entry name" value="Glutamine synthetase/guanido kinase, catalytic domain"/>
    <property type="match status" value="1"/>
</dbReference>
<evidence type="ECO:0000256" key="1">
    <source>
        <dbReference type="ARBA" id="ARBA00009897"/>
    </source>
</evidence>
<dbReference type="Proteomes" id="UP000580517">
    <property type="component" value="Unassembled WGS sequence"/>
</dbReference>
<evidence type="ECO:0000313" key="8">
    <source>
        <dbReference type="EMBL" id="NYT35426.1"/>
    </source>
</evidence>
<dbReference type="InterPro" id="IPR008146">
    <property type="entry name" value="Gln_synth_cat_dom"/>
</dbReference>
<dbReference type="Gene3D" id="3.10.20.70">
    <property type="entry name" value="Glutamine synthetase, N-terminal domain"/>
    <property type="match status" value="1"/>
</dbReference>
<evidence type="ECO:0000256" key="2">
    <source>
        <dbReference type="ARBA" id="ARBA00022598"/>
    </source>
</evidence>
<evidence type="ECO:0000256" key="3">
    <source>
        <dbReference type="ARBA" id="ARBA00022741"/>
    </source>
</evidence>
<dbReference type="Pfam" id="PF00120">
    <property type="entry name" value="Gln-synt_C"/>
    <property type="match status" value="1"/>
</dbReference>
<dbReference type="FunFam" id="3.30.590.10:FF:000005">
    <property type="entry name" value="Probable glutamine synthetase"/>
    <property type="match status" value="1"/>
</dbReference>
<protein>
    <submittedName>
        <fullName evidence="8">Glutamine synthetase</fullName>
    </submittedName>
</protein>
<dbReference type="GO" id="GO:0004356">
    <property type="term" value="F:glutamine synthetase activity"/>
    <property type="evidence" value="ECO:0007669"/>
    <property type="project" value="InterPro"/>
</dbReference>
<dbReference type="RefSeq" id="WP_129967304.1">
    <property type="nucleotide sequence ID" value="NZ_JACCEW010000001.1"/>
</dbReference>
<evidence type="ECO:0000256" key="6">
    <source>
        <dbReference type="RuleBase" id="RU000384"/>
    </source>
</evidence>
<accession>A0A853FBH9</accession>
<gene>
    <name evidence="8" type="ORF">H0A68_00940</name>
</gene>
<evidence type="ECO:0000313" key="9">
    <source>
        <dbReference type="Proteomes" id="UP000580517"/>
    </source>
</evidence>
<keyword evidence="3" id="KW-0547">Nucleotide-binding</keyword>
<evidence type="ECO:0000256" key="5">
    <source>
        <dbReference type="PROSITE-ProRule" id="PRU01331"/>
    </source>
</evidence>
<keyword evidence="2" id="KW-0436">Ligase</keyword>
<dbReference type="GO" id="GO:0006542">
    <property type="term" value="P:glutamine biosynthetic process"/>
    <property type="evidence" value="ECO:0007669"/>
    <property type="project" value="InterPro"/>
</dbReference>
<feature type="domain" description="GS catalytic" evidence="7">
    <location>
        <begin position="123"/>
        <end position="461"/>
    </location>
</feature>
<dbReference type="SUPFAM" id="SSF55931">
    <property type="entry name" value="Glutamine synthetase/guanido kinase"/>
    <property type="match status" value="1"/>
</dbReference>
<dbReference type="SMART" id="SM01230">
    <property type="entry name" value="Gln-synt_C"/>
    <property type="match status" value="1"/>
</dbReference>
<keyword evidence="4" id="KW-0067">ATP-binding</keyword>
<dbReference type="GO" id="GO:0006576">
    <property type="term" value="P:biogenic amine metabolic process"/>
    <property type="evidence" value="ECO:0007669"/>
    <property type="project" value="UniProtKB-ARBA"/>
</dbReference>
<evidence type="ECO:0000259" key="7">
    <source>
        <dbReference type="PROSITE" id="PS51987"/>
    </source>
</evidence>
<dbReference type="GO" id="GO:0005524">
    <property type="term" value="F:ATP binding"/>
    <property type="evidence" value="ECO:0007669"/>
    <property type="project" value="UniProtKB-KW"/>
</dbReference>
<dbReference type="GO" id="GO:0042402">
    <property type="term" value="P:biogenic amine catabolic process"/>
    <property type="evidence" value="ECO:0007669"/>
    <property type="project" value="UniProtKB-ARBA"/>
</dbReference>
<organism evidence="8 9">
    <name type="scientific">Allopusillimonas soli</name>
    <dbReference type="NCBI Taxonomy" id="659016"/>
    <lineage>
        <taxon>Bacteria</taxon>
        <taxon>Pseudomonadati</taxon>
        <taxon>Pseudomonadota</taxon>
        <taxon>Betaproteobacteria</taxon>
        <taxon>Burkholderiales</taxon>
        <taxon>Alcaligenaceae</taxon>
        <taxon>Allopusillimonas</taxon>
    </lineage>
</organism>
<name>A0A853FBH9_9BURK</name>
<sequence>MQERTVKTTEDAIALVQASGLTHIKLGLSDIDGVMRGKYMRKDKFLSALRDGFVFCDVVMGWDSEDQLYDNTAFTGWHTAYPDAHAHIDPASCRRLPLEHGPNGEEMLFFIGEFEGSAAQVCPRRLLRRVVDRAHDMGFDACAALEYEFFVFNETPHSAREKHYRNLTPWTPGNFGYSILRSTTNSEFYTALCDLTERMDLPMEGLHTETGPGVLEAAIAVDRISDAADKAFLFKTFVKALAERHELMATFMAKWSHLHSGQSGHIHLSLIDRNTGRNVFHDPEQAHHISTLQRHFIAGQQHYMPELMAMYAPTINSYTRLVPGYWAPLEASLGIENRTTALRVIPGSDKSQRVEIRIGSADANPYIALAAGLGAGLLGIRDKLEPEVITSGNAYAQSFPDHLKFPATLWEAAQRLRASSAARELFGDAFVEHMASTREWEERKFREYVTDWELQRYFEII</sequence>
<dbReference type="PROSITE" id="PS51987">
    <property type="entry name" value="GS_CATALYTIC"/>
    <property type="match status" value="1"/>
</dbReference>
<dbReference type="AlphaFoldDB" id="A0A853FBH9"/>
<proteinExistence type="inferred from homology"/>
<comment type="caution">
    <text evidence="8">The sequence shown here is derived from an EMBL/GenBank/DDBJ whole genome shotgun (WGS) entry which is preliminary data.</text>
</comment>
<dbReference type="PANTHER" id="PTHR43785">
    <property type="entry name" value="GAMMA-GLUTAMYLPUTRESCINE SYNTHETASE"/>
    <property type="match status" value="1"/>
</dbReference>
<dbReference type="InterPro" id="IPR036651">
    <property type="entry name" value="Gln_synt_N_sf"/>
</dbReference>
<dbReference type="InterPro" id="IPR014746">
    <property type="entry name" value="Gln_synth/guanido_kin_cat_dom"/>
</dbReference>
<evidence type="ECO:0000256" key="4">
    <source>
        <dbReference type="ARBA" id="ARBA00022840"/>
    </source>
</evidence>
<dbReference type="OrthoDB" id="9807095at2"/>
<dbReference type="EMBL" id="JACCEW010000001">
    <property type="protein sequence ID" value="NYT35426.1"/>
    <property type="molecule type" value="Genomic_DNA"/>
</dbReference>